<dbReference type="InterPro" id="IPR036388">
    <property type="entry name" value="WH-like_DNA-bd_sf"/>
</dbReference>
<dbReference type="Pfam" id="PF02631">
    <property type="entry name" value="RecX_HTH2"/>
    <property type="match status" value="1"/>
</dbReference>
<feature type="domain" description="RecX first three-helical" evidence="8">
    <location>
        <begin position="15"/>
        <end position="52"/>
    </location>
</feature>
<comment type="subcellular location">
    <subcellularLocation>
        <location evidence="1 5">Cytoplasm</location>
    </subcellularLocation>
</comment>
<dbReference type="InterPro" id="IPR053924">
    <property type="entry name" value="RecX_HTH_2nd"/>
</dbReference>
<dbReference type="Pfam" id="PF21982">
    <property type="entry name" value="RecX_HTH1"/>
    <property type="match status" value="1"/>
</dbReference>
<proteinExistence type="inferred from homology"/>
<evidence type="ECO:0000313" key="10">
    <source>
        <dbReference type="Proteomes" id="UP000198575"/>
    </source>
</evidence>
<dbReference type="InterPro" id="IPR003783">
    <property type="entry name" value="Regulatory_RecX"/>
</dbReference>
<dbReference type="GO" id="GO:0005737">
    <property type="term" value="C:cytoplasm"/>
    <property type="evidence" value="ECO:0007669"/>
    <property type="project" value="UniProtKB-SubCell"/>
</dbReference>
<keyword evidence="10" id="KW-1185">Reference proteome</keyword>
<protein>
    <recommendedName>
        <fullName evidence="3 5">Regulatory protein RecX</fullName>
    </recommendedName>
</protein>
<dbReference type="GO" id="GO:0006282">
    <property type="term" value="P:regulation of DNA repair"/>
    <property type="evidence" value="ECO:0007669"/>
    <property type="project" value="UniProtKB-UniRule"/>
</dbReference>
<feature type="domain" description="RecX second three-helical" evidence="6">
    <location>
        <begin position="61"/>
        <end position="101"/>
    </location>
</feature>
<evidence type="ECO:0000259" key="8">
    <source>
        <dbReference type="Pfam" id="PF21982"/>
    </source>
</evidence>
<feature type="domain" description="RecX third three-helical" evidence="7">
    <location>
        <begin position="107"/>
        <end position="149"/>
    </location>
</feature>
<reference evidence="9 10" key="1">
    <citation type="submission" date="2016-10" db="EMBL/GenBank/DDBJ databases">
        <authorList>
            <person name="de Groot N.N."/>
        </authorList>
    </citation>
    <scope>NUCLEOTIDE SEQUENCE [LARGE SCALE GENOMIC DNA]</scope>
    <source>
        <strain evidence="9 10">CGMCC 1.7659</strain>
    </source>
</reference>
<evidence type="ECO:0000259" key="6">
    <source>
        <dbReference type="Pfam" id="PF02631"/>
    </source>
</evidence>
<dbReference type="PANTHER" id="PTHR33602:SF1">
    <property type="entry name" value="REGULATORY PROTEIN RECX FAMILY PROTEIN"/>
    <property type="match status" value="1"/>
</dbReference>
<dbReference type="InterPro" id="IPR053925">
    <property type="entry name" value="RecX_HTH_3rd"/>
</dbReference>
<keyword evidence="4 5" id="KW-0963">Cytoplasm</keyword>
<dbReference type="PANTHER" id="PTHR33602">
    <property type="entry name" value="REGULATORY PROTEIN RECX FAMILY PROTEIN"/>
    <property type="match status" value="1"/>
</dbReference>
<evidence type="ECO:0000256" key="3">
    <source>
        <dbReference type="ARBA" id="ARBA00018111"/>
    </source>
</evidence>
<dbReference type="Proteomes" id="UP000198575">
    <property type="component" value="Unassembled WGS sequence"/>
</dbReference>
<gene>
    <name evidence="5" type="primary">recX</name>
    <name evidence="9" type="ORF">SAMN05216289_11680</name>
</gene>
<sequence>MTRSKTDSGKEKPSAYNKALGLLVRREQSERELKAKLSRGGYASEEAEAAVDALKANEYQSDSRFAELLARSRAANGYGPRRIAAELKSHGIEDAEIAAALAELECDWLDLARRQLQRRYGRKPAAEVQERARRAAFLLRRGFDGSTVRVLTRADIGDPGEEFD</sequence>
<dbReference type="RefSeq" id="WP_092408236.1">
    <property type="nucleotide sequence ID" value="NZ_FOVF01000016.1"/>
</dbReference>
<dbReference type="Gene3D" id="1.10.10.10">
    <property type="entry name" value="Winged helix-like DNA-binding domain superfamily/Winged helix DNA-binding domain"/>
    <property type="match status" value="3"/>
</dbReference>
<evidence type="ECO:0000256" key="2">
    <source>
        <dbReference type="ARBA" id="ARBA00009695"/>
    </source>
</evidence>
<evidence type="ECO:0000313" key="9">
    <source>
        <dbReference type="EMBL" id="SFN35893.1"/>
    </source>
</evidence>
<evidence type="ECO:0000259" key="7">
    <source>
        <dbReference type="Pfam" id="PF21981"/>
    </source>
</evidence>
<organism evidence="9 10">
    <name type="scientific">Dokdonella immobilis</name>
    <dbReference type="NCBI Taxonomy" id="578942"/>
    <lineage>
        <taxon>Bacteria</taxon>
        <taxon>Pseudomonadati</taxon>
        <taxon>Pseudomonadota</taxon>
        <taxon>Gammaproteobacteria</taxon>
        <taxon>Lysobacterales</taxon>
        <taxon>Rhodanobacteraceae</taxon>
        <taxon>Dokdonella</taxon>
    </lineage>
</organism>
<dbReference type="OrthoDB" id="7066780at2"/>
<dbReference type="HAMAP" id="MF_01114">
    <property type="entry name" value="RecX"/>
    <property type="match status" value="1"/>
</dbReference>
<dbReference type="EMBL" id="FOVF01000016">
    <property type="protein sequence ID" value="SFN35893.1"/>
    <property type="molecule type" value="Genomic_DNA"/>
</dbReference>
<accession>A0A1I4YDN5</accession>
<comment type="similarity">
    <text evidence="2 5">Belongs to the RecX family.</text>
</comment>
<name>A0A1I4YDN5_9GAMM</name>
<evidence type="ECO:0000256" key="4">
    <source>
        <dbReference type="ARBA" id="ARBA00022490"/>
    </source>
</evidence>
<dbReference type="STRING" id="578942.SAMN05216289_11680"/>
<dbReference type="AlphaFoldDB" id="A0A1I4YDN5"/>
<evidence type="ECO:0000256" key="5">
    <source>
        <dbReference type="HAMAP-Rule" id="MF_01114"/>
    </source>
</evidence>
<evidence type="ECO:0000256" key="1">
    <source>
        <dbReference type="ARBA" id="ARBA00004496"/>
    </source>
</evidence>
<dbReference type="Pfam" id="PF21981">
    <property type="entry name" value="RecX_HTH3"/>
    <property type="match status" value="1"/>
</dbReference>
<comment type="function">
    <text evidence="5">Modulates RecA activity.</text>
</comment>
<dbReference type="InterPro" id="IPR053926">
    <property type="entry name" value="RecX_HTH_1st"/>
</dbReference>